<protein>
    <submittedName>
        <fullName evidence="1">Uncharacterized protein</fullName>
    </submittedName>
</protein>
<proteinExistence type="predicted"/>
<dbReference type="EMBL" id="AMZH03008284">
    <property type="protein sequence ID" value="RRT59279.1"/>
    <property type="molecule type" value="Genomic_DNA"/>
</dbReference>
<organism evidence="1 2">
    <name type="scientific">Ensete ventricosum</name>
    <name type="common">Abyssinian banana</name>
    <name type="synonym">Musa ensete</name>
    <dbReference type="NCBI Taxonomy" id="4639"/>
    <lineage>
        <taxon>Eukaryota</taxon>
        <taxon>Viridiplantae</taxon>
        <taxon>Streptophyta</taxon>
        <taxon>Embryophyta</taxon>
        <taxon>Tracheophyta</taxon>
        <taxon>Spermatophyta</taxon>
        <taxon>Magnoliopsida</taxon>
        <taxon>Liliopsida</taxon>
        <taxon>Zingiberales</taxon>
        <taxon>Musaceae</taxon>
        <taxon>Ensete</taxon>
    </lineage>
</organism>
<dbReference type="Proteomes" id="UP000287651">
    <property type="component" value="Unassembled WGS sequence"/>
</dbReference>
<evidence type="ECO:0000313" key="1">
    <source>
        <dbReference type="EMBL" id="RRT59279.1"/>
    </source>
</evidence>
<accession>A0A426Z5N6</accession>
<comment type="caution">
    <text evidence="1">The sequence shown here is derived from an EMBL/GenBank/DDBJ whole genome shotgun (WGS) entry which is preliminary data.</text>
</comment>
<evidence type="ECO:0000313" key="2">
    <source>
        <dbReference type="Proteomes" id="UP000287651"/>
    </source>
</evidence>
<sequence length="76" mass="8655">MDIKENATNTKIFSVKNLIDFEVYGIVSKGIELVEPLDSLPSLDIRSCYLPGQNDTLREDKLSESSFTFSCIEWLH</sequence>
<dbReference type="AlphaFoldDB" id="A0A426Z5N6"/>
<gene>
    <name evidence="1" type="ORF">B296_00014787</name>
</gene>
<reference evidence="1 2" key="1">
    <citation type="journal article" date="2014" name="Agronomy (Basel)">
        <title>A Draft Genome Sequence for Ensete ventricosum, the Drought-Tolerant Tree Against Hunger.</title>
        <authorList>
            <person name="Harrison J."/>
            <person name="Moore K.A."/>
            <person name="Paszkiewicz K."/>
            <person name="Jones T."/>
            <person name="Grant M."/>
            <person name="Ambacheew D."/>
            <person name="Muzemil S."/>
            <person name="Studholme D.J."/>
        </authorList>
    </citation>
    <scope>NUCLEOTIDE SEQUENCE [LARGE SCALE GENOMIC DNA]</scope>
</reference>
<name>A0A426Z5N6_ENSVE</name>